<comment type="caution">
    <text evidence="4">The sequence shown here is derived from an EMBL/GenBank/DDBJ whole genome shotgun (WGS) entry which is preliminary data.</text>
</comment>
<gene>
    <name evidence="4" type="ORF">MNOR_LOCUS11556</name>
</gene>
<organism evidence="4 5">
    <name type="scientific">Meganyctiphanes norvegica</name>
    <name type="common">Northern krill</name>
    <name type="synonym">Thysanopoda norvegica</name>
    <dbReference type="NCBI Taxonomy" id="48144"/>
    <lineage>
        <taxon>Eukaryota</taxon>
        <taxon>Metazoa</taxon>
        <taxon>Ecdysozoa</taxon>
        <taxon>Arthropoda</taxon>
        <taxon>Crustacea</taxon>
        <taxon>Multicrustacea</taxon>
        <taxon>Malacostraca</taxon>
        <taxon>Eumalacostraca</taxon>
        <taxon>Eucarida</taxon>
        <taxon>Euphausiacea</taxon>
        <taxon>Euphausiidae</taxon>
        <taxon>Meganyctiphanes</taxon>
    </lineage>
</organism>
<protein>
    <submittedName>
        <fullName evidence="4">Uncharacterized protein</fullName>
    </submittedName>
</protein>
<feature type="chain" id="PRO_5043763520" evidence="3">
    <location>
        <begin position="21"/>
        <end position="292"/>
    </location>
</feature>
<evidence type="ECO:0000256" key="3">
    <source>
        <dbReference type="SAM" id="SignalP"/>
    </source>
</evidence>
<feature type="transmembrane region" description="Helical" evidence="2">
    <location>
        <begin position="235"/>
        <end position="257"/>
    </location>
</feature>
<dbReference type="EMBL" id="CAXKWB010006109">
    <property type="protein sequence ID" value="CAL4081437.1"/>
    <property type="molecule type" value="Genomic_DNA"/>
</dbReference>
<sequence length="292" mass="32234">MFDILNIYTLVFLTIVLVYGDECANKEEGLVYNGCSVYQIESQNECPLSINNGEGNFVFYIKAHTRGNLSISLHESYGSSSNQITSNLFTTRLSDGNEWHKIMIRRGDISDGPNGEPKATYFLEVDDHLQPAQNTDVSVGNQIRVNTVASLWTSKCDPRHYTTPQPTNKPLSTPKPATPTLPLIQSQSHRQYTIPQPTNKPLSAPNLATTTLSSIQSQSQVTTKSTVTGGETQPVTIAAVSLVLILVAILVTVILVLRHRRRNRDQALTQPTDCQNRYGSYDNQGTGENQVP</sequence>
<feature type="signal peptide" evidence="3">
    <location>
        <begin position="1"/>
        <end position="20"/>
    </location>
</feature>
<keyword evidence="5" id="KW-1185">Reference proteome</keyword>
<dbReference type="AlphaFoldDB" id="A0AAV2QDA2"/>
<dbReference type="Proteomes" id="UP001497623">
    <property type="component" value="Unassembled WGS sequence"/>
</dbReference>
<keyword evidence="3" id="KW-0732">Signal</keyword>
<accession>A0AAV2QDA2</accession>
<feature type="compositionally biased region" description="Polar residues" evidence="1">
    <location>
        <begin position="162"/>
        <end position="171"/>
    </location>
</feature>
<evidence type="ECO:0000256" key="2">
    <source>
        <dbReference type="SAM" id="Phobius"/>
    </source>
</evidence>
<reference evidence="4 5" key="1">
    <citation type="submission" date="2024-05" db="EMBL/GenBank/DDBJ databases">
        <authorList>
            <person name="Wallberg A."/>
        </authorList>
    </citation>
    <scope>NUCLEOTIDE SEQUENCE [LARGE SCALE GENOMIC DNA]</scope>
</reference>
<evidence type="ECO:0000313" key="4">
    <source>
        <dbReference type="EMBL" id="CAL4081437.1"/>
    </source>
</evidence>
<proteinExistence type="predicted"/>
<name>A0AAV2QDA2_MEGNR</name>
<keyword evidence="2" id="KW-0812">Transmembrane</keyword>
<feature type="region of interest" description="Disordered" evidence="1">
    <location>
        <begin position="157"/>
        <end position="181"/>
    </location>
</feature>
<feature type="region of interest" description="Disordered" evidence="1">
    <location>
        <begin position="268"/>
        <end position="292"/>
    </location>
</feature>
<keyword evidence="2" id="KW-1133">Transmembrane helix</keyword>
<keyword evidence="2" id="KW-0472">Membrane</keyword>
<evidence type="ECO:0000313" key="5">
    <source>
        <dbReference type="Proteomes" id="UP001497623"/>
    </source>
</evidence>
<evidence type="ECO:0000256" key="1">
    <source>
        <dbReference type="SAM" id="MobiDB-lite"/>
    </source>
</evidence>